<evidence type="ECO:0000313" key="2">
    <source>
        <dbReference type="Proteomes" id="UP001141259"/>
    </source>
</evidence>
<organism evidence="1 2">
    <name type="scientific">Umezawaea endophytica</name>
    <dbReference type="NCBI Taxonomy" id="1654476"/>
    <lineage>
        <taxon>Bacteria</taxon>
        <taxon>Bacillati</taxon>
        <taxon>Actinomycetota</taxon>
        <taxon>Actinomycetes</taxon>
        <taxon>Pseudonocardiales</taxon>
        <taxon>Pseudonocardiaceae</taxon>
        <taxon>Umezawaea</taxon>
    </lineage>
</organism>
<dbReference type="EMBL" id="JANYMP010000036">
    <property type="protein sequence ID" value="MCS7483712.1"/>
    <property type="molecule type" value="Genomic_DNA"/>
</dbReference>
<reference evidence="1" key="1">
    <citation type="submission" date="2022-08" db="EMBL/GenBank/DDBJ databases">
        <authorList>
            <person name="Tistechok S."/>
            <person name="Samborskyy M."/>
            <person name="Roman I."/>
        </authorList>
    </citation>
    <scope>NUCLEOTIDE SEQUENCE</scope>
    <source>
        <strain evidence="1">DSM 103496</strain>
    </source>
</reference>
<dbReference type="AlphaFoldDB" id="A0A9X2VX22"/>
<accession>A0A9X2VX22</accession>
<dbReference type="Proteomes" id="UP001141259">
    <property type="component" value="Unassembled WGS sequence"/>
</dbReference>
<protein>
    <submittedName>
        <fullName evidence="1">Uncharacterized protein</fullName>
    </submittedName>
</protein>
<keyword evidence="2" id="KW-1185">Reference proteome</keyword>
<sequence length="129" mass="13697">MGYPGLDEFGQHRVECAYGEGQVAFACEKMDPGSENGVGQSFAVDEGDESVFAAAPDAGSTAFREPTTSSSVESDVSTLYCIEASVNAANGTGSVGSIEFVCEIAHDDSIGRWDLRRLQVDDRMVFPES</sequence>
<evidence type="ECO:0000313" key="1">
    <source>
        <dbReference type="EMBL" id="MCS7483712.1"/>
    </source>
</evidence>
<proteinExistence type="predicted"/>
<comment type="caution">
    <text evidence="1">The sequence shown here is derived from an EMBL/GenBank/DDBJ whole genome shotgun (WGS) entry which is preliminary data.</text>
</comment>
<name>A0A9X2VX22_9PSEU</name>
<dbReference type="RefSeq" id="WP_259629165.1">
    <property type="nucleotide sequence ID" value="NZ_JANYMP010000036.1"/>
</dbReference>
<gene>
    <name evidence="1" type="ORF">NZH93_43310</name>
</gene>